<organism evidence="1 2">
    <name type="scientific">Portunus trituberculatus</name>
    <name type="common">Swimming crab</name>
    <name type="synonym">Neptunus trituberculatus</name>
    <dbReference type="NCBI Taxonomy" id="210409"/>
    <lineage>
        <taxon>Eukaryota</taxon>
        <taxon>Metazoa</taxon>
        <taxon>Ecdysozoa</taxon>
        <taxon>Arthropoda</taxon>
        <taxon>Crustacea</taxon>
        <taxon>Multicrustacea</taxon>
        <taxon>Malacostraca</taxon>
        <taxon>Eumalacostraca</taxon>
        <taxon>Eucarida</taxon>
        <taxon>Decapoda</taxon>
        <taxon>Pleocyemata</taxon>
        <taxon>Brachyura</taxon>
        <taxon>Eubrachyura</taxon>
        <taxon>Portunoidea</taxon>
        <taxon>Portunidae</taxon>
        <taxon>Portuninae</taxon>
        <taxon>Portunus</taxon>
    </lineage>
</organism>
<evidence type="ECO:0000313" key="2">
    <source>
        <dbReference type="Proteomes" id="UP000324222"/>
    </source>
</evidence>
<dbReference type="EMBL" id="VSRR010080803">
    <property type="protein sequence ID" value="MPC89365.1"/>
    <property type="molecule type" value="Genomic_DNA"/>
</dbReference>
<proteinExistence type="predicted"/>
<dbReference type="Proteomes" id="UP000324222">
    <property type="component" value="Unassembled WGS sequence"/>
</dbReference>
<comment type="caution">
    <text evidence="1">The sequence shown here is derived from an EMBL/GenBank/DDBJ whole genome shotgun (WGS) entry which is preliminary data.</text>
</comment>
<reference evidence="1 2" key="1">
    <citation type="submission" date="2019-05" db="EMBL/GenBank/DDBJ databases">
        <title>Another draft genome of Portunus trituberculatus and its Hox gene families provides insights of decapod evolution.</title>
        <authorList>
            <person name="Jeong J.-H."/>
            <person name="Song I."/>
            <person name="Kim S."/>
            <person name="Choi T."/>
            <person name="Kim D."/>
            <person name="Ryu S."/>
            <person name="Kim W."/>
        </authorList>
    </citation>
    <scope>NUCLEOTIDE SEQUENCE [LARGE SCALE GENOMIC DNA]</scope>
    <source>
        <tissue evidence="1">Muscle</tissue>
    </source>
</reference>
<sequence>MEVTCSAATTRMAGDVGAGRLDSSTLSRMWWQEREEQDWGVSWPRCDCGAVCQLSVVCMIAPRGGG</sequence>
<protein>
    <submittedName>
        <fullName evidence="1">Uncharacterized protein</fullName>
    </submittedName>
</protein>
<dbReference type="AlphaFoldDB" id="A0A5B7J3P1"/>
<gene>
    <name evidence="1" type="ORF">E2C01_084307</name>
</gene>
<accession>A0A5B7J3P1</accession>
<evidence type="ECO:0000313" key="1">
    <source>
        <dbReference type="EMBL" id="MPC89365.1"/>
    </source>
</evidence>
<name>A0A5B7J3P1_PORTR</name>
<keyword evidence="2" id="KW-1185">Reference proteome</keyword>